<dbReference type="CDD" id="cd05466">
    <property type="entry name" value="PBP2_LTTR_substrate"/>
    <property type="match status" value="1"/>
</dbReference>
<reference evidence="6 8" key="1">
    <citation type="submission" date="2015-09" db="EMBL/GenBank/DDBJ databases">
        <authorList>
            <consortium name="Pathogen Informatics"/>
        </authorList>
    </citation>
    <scope>NUCLEOTIDE SEQUENCE [LARGE SCALE GENOMIC DNA]</scope>
    <source>
        <strain evidence="6 8">2789STDY5834875</strain>
    </source>
</reference>
<reference evidence="7 9" key="2">
    <citation type="journal article" date="2019" name="Nat. Med.">
        <title>A library of human gut bacterial isolates paired with longitudinal multiomics data enables mechanistic microbiome research.</title>
        <authorList>
            <person name="Poyet M."/>
            <person name="Groussin M."/>
            <person name="Gibbons S.M."/>
            <person name="Avila-Pacheco J."/>
            <person name="Jiang X."/>
            <person name="Kearney S.M."/>
            <person name="Perrotta A.R."/>
            <person name="Berdy B."/>
            <person name="Zhao S."/>
            <person name="Lieberman T.D."/>
            <person name="Swanson P.K."/>
            <person name="Smith M."/>
            <person name="Roesemann S."/>
            <person name="Alexander J.E."/>
            <person name="Rich S.A."/>
            <person name="Livny J."/>
            <person name="Vlamakis H."/>
            <person name="Clish C."/>
            <person name="Bullock K."/>
            <person name="Deik A."/>
            <person name="Scott J."/>
            <person name="Pierce K.A."/>
            <person name="Xavier R.J."/>
            <person name="Alm E.J."/>
        </authorList>
    </citation>
    <scope>NUCLEOTIDE SEQUENCE [LARGE SCALE GENOMIC DNA]</scope>
    <source>
        <strain evidence="7 9">BIOML-A1</strain>
    </source>
</reference>
<dbReference type="GO" id="GO:0005829">
    <property type="term" value="C:cytosol"/>
    <property type="evidence" value="ECO:0007669"/>
    <property type="project" value="TreeGrafter"/>
</dbReference>
<name>A0A174YU53_9FIRM</name>
<dbReference type="Proteomes" id="UP000095621">
    <property type="component" value="Unassembled WGS sequence"/>
</dbReference>
<evidence type="ECO:0000256" key="3">
    <source>
        <dbReference type="ARBA" id="ARBA00023125"/>
    </source>
</evidence>
<dbReference type="GO" id="GO:0003700">
    <property type="term" value="F:DNA-binding transcription factor activity"/>
    <property type="evidence" value="ECO:0007669"/>
    <property type="project" value="InterPro"/>
</dbReference>
<accession>A0A174YU53</accession>
<evidence type="ECO:0000313" key="9">
    <source>
        <dbReference type="Proteomes" id="UP000481964"/>
    </source>
</evidence>
<evidence type="ECO:0000313" key="7">
    <source>
        <dbReference type="EMBL" id="MSC56714.1"/>
    </source>
</evidence>
<dbReference type="InterPro" id="IPR050950">
    <property type="entry name" value="HTH-type_LysR_regulators"/>
</dbReference>
<dbReference type="Gene3D" id="3.40.190.290">
    <property type="match status" value="1"/>
</dbReference>
<dbReference type="Proteomes" id="UP000481964">
    <property type="component" value="Unassembled WGS sequence"/>
</dbReference>
<dbReference type="PANTHER" id="PTHR30419">
    <property type="entry name" value="HTH-TYPE TRANSCRIPTIONAL REGULATOR YBHD"/>
    <property type="match status" value="1"/>
</dbReference>
<dbReference type="PANTHER" id="PTHR30419:SF30">
    <property type="entry name" value="LYSR FAMILY TRANSCRIPTIONAL REGULATOR"/>
    <property type="match status" value="1"/>
</dbReference>
<dbReference type="RefSeq" id="WP_055214485.1">
    <property type="nucleotide sequence ID" value="NZ_CZBU01000001.1"/>
</dbReference>
<dbReference type="Gene3D" id="1.10.10.10">
    <property type="entry name" value="Winged helix-like DNA-binding domain superfamily/Winged helix DNA-binding domain"/>
    <property type="match status" value="1"/>
</dbReference>
<dbReference type="InterPro" id="IPR000847">
    <property type="entry name" value="LysR_HTH_N"/>
</dbReference>
<dbReference type="OrthoDB" id="9778774at2"/>
<protein>
    <submittedName>
        <fullName evidence="6">HTH-type transcriptional regulator AbgR</fullName>
    </submittedName>
    <submittedName>
        <fullName evidence="7">LysR family transcriptional regulator</fullName>
    </submittedName>
</protein>
<dbReference type="InterPro" id="IPR005119">
    <property type="entry name" value="LysR_subst-bd"/>
</dbReference>
<keyword evidence="3" id="KW-0238">DNA-binding</keyword>
<proteinExistence type="inferred from homology"/>
<dbReference type="GO" id="GO:0003677">
    <property type="term" value="F:DNA binding"/>
    <property type="evidence" value="ECO:0007669"/>
    <property type="project" value="UniProtKB-KW"/>
</dbReference>
<evidence type="ECO:0000256" key="1">
    <source>
        <dbReference type="ARBA" id="ARBA00009437"/>
    </source>
</evidence>
<evidence type="ECO:0000256" key="4">
    <source>
        <dbReference type="ARBA" id="ARBA00023163"/>
    </source>
</evidence>
<evidence type="ECO:0000259" key="5">
    <source>
        <dbReference type="PROSITE" id="PS50931"/>
    </source>
</evidence>
<organism evidence="6 8">
    <name type="scientific">Lachnospira eligens</name>
    <dbReference type="NCBI Taxonomy" id="39485"/>
    <lineage>
        <taxon>Bacteria</taxon>
        <taxon>Bacillati</taxon>
        <taxon>Bacillota</taxon>
        <taxon>Clostridia</taxon>
        <taxon>Lachnospirales</taxon>
        <taxon>Lachnospiraceae</taxon>
        <taxon>Lachnospira</taxon>
    </lineage>
</organism>
<dbReference type="AlphaFoldDB" id="A0A174YU53"/>
<dbReference type="SUPFAM" id="SSF53850">
    <property type="entry name" value="Periplasmic binding protein-like II"/>
    <property type="match status" value="1"/>
</dbReference>
<keyword evidence="2" id="KW-0805">Transcription regulation</keyword>
<dbReference type="Pfam" id="PF03466">
    <property type="entry name" value="LysR_substrate"/>
    <property type="match status" value="1"/>
</dbReference>
<dbReference type="EMBL" id="CZBU01000001">
    <property type="protein sequence ID" value="CUQ75488.1"/>
    <property type="molecule type" value="Genomic_DNA"/>
</dbReference>
<keyword evidence="4" id="KW-0804">Transcription</keyword>
<dbReference type="Pfam" id="PF00126">
    <property type="entry name" value="HTH_1"/>
    <property type="match status" value="1"/>
</dbReference>
<dbReference type="PROSITE" id="PS50931">
    <property type="entry name" value="HTH_LYSR"/>
    <property type="match status" value="1"/>
</dbReference>
<feature type="domain" description="HTH lysR-type" evidence="5">
    <location>
        <begin position="1"/>
        <end position="58"/>
    </location>
</feature>
<evidence type="ECO:0000313" key="6">
    <source>
        <dbReference type="EMBL" id="CUQ75488.1"/>
    </source>
</evidence>
<gene>
    <name evidence="6" type="primary">abgR</name>
    <name evidence="6" type="ORF">ERS852490_00542</name>
    <name evidence="7" type="ORF">GKE48_04490</name>
</gene>
<comment type="similarity">
    <text evidence="1">Belongs to the LysR transcriptional regulatory family.</text>
</comment>
<dbReference type="EMBL" id="WKRD01000003">
    <property type="protein sequence ID" value="MSC56714.1"/>
    <property type="molecule type" value="Genomic_DNA"/>
</dbReference>
<dbReference type="SUPFAM" id="SSF46785">
    <property type="entry name" value="Winged helix' DNA-binding domain"/>
    <property type="match status" value="1"/>
</dbReference>
<sequence>MTLDYYRIFYYVAKYKSFSKAARMLDNNQPNITRCMNILESELDCKLLNRSHKGITLTPEGNTLYSHVSIAMKQLEDAENAIIKSKSLSGGTICIGVSEIALRIFLLKKLEKFTELFPDVKIKLTNHSTNQAVNALKAGLVDFAVVTTPVNLTGDMKSESLCSFHDILIAGPKYSQPDNKIIHLEELQDYPFISLAEGTGTHDHYTKFFYDNNLHFNLDLEASTTDQVLAMVQANLGLGFYPEELASEYIMRGEIFPVNLYESAPDRDIVLIRESKHTESIAAKKLINFLKHTTD</sequence>
<dbReference type="InterPro" id="IPR036388">
    <property type="entry name" value="WH-like_DNA-bd_sf"/>
</dbReference>
<evidence type="ECO:0000256" key="2">
    <source>
        <dbReference type="ARBA" id="ARBA00023015"/>
    </source>
</evidence>
<evidence type="ECO:0000313" key="8">
    <source>
        <dbReference type="Proteomes" id="UP000095621"/>
    </source>
</evidence>
<dbReference type="InterPro" id="IPR036390">
    <property type="entry name" value="WH_DNA-bd_sf"/>
</dbReference>